<protein>
    <submittedName>
        <fullName evidence="1">Uncharacterized protein</fullName>
    </submittedName>
</protein>
<proteinExistence type="predicted"/>
<name>W8P0U8_9EURY</name>
<dbReference type="Proteomes" id="UP000019434">
    <property type="component" value="Chromosome"/>
</dbReference>
<keyword evidence="2" id="KW-1185">Reference proteome</keyword>
<dbReference type="OrthoDB" id="65910at2157"/>
<dbReference type="GeneID" id="24958362"/>
<gene>
    <name evidence="1" type="ORF">BD01_0718</name>
</gene>
<dbReference type="STRING" id="195522.BD01_0718"/>
<organism evidence="1 2">
    <name type="scientific">Thermococcus nautili</name>
    <dbReference type="NCBI Taxonomy" id="195522"/>
    <lineage>
        <taxon>Archaea</taxon>
        <taxon>Methanobacteriati</taxon>
        <taxon>Methanobacteriota</taxon>
        <taxon>Thermococci</taxon>
        <taxon>Thermococcales</taxon>
        <taxon>Thermococcaceae</taxon>
        <taxon>Thermococcus</taxon>
    </lineage>
</organism>
<evidence type="ECO:0000313" key="1">
    <source>
        <dbReference type="EMBL" id="AHL22341.1"/>
    </source>
</evidence>
<dbReference type="RefSeq" id="WP_042690065.1">
    <property type="nucleotide sequence ID" value="NZ_CP007264.1"/>
</dbReference>
<sequence length="174" mass="20196">MKYFVVVSYDDDAERKRVDYLLSKWAERADVEKPRGMTFIIETEQEKEFFEELFSRIEGNPSEKVRIYRVTEEWPELRKRSATREYLLAEEEGFVRRFLAYLCSKLGGTFSPEEGTCEVYTRKGRGVIQFSLRGTPRGTVVRVTVSGYGEVVDYLLSRVDEELKPLAGDSYGTL</sequence>
<dbReference type="eggNOG" id="arCOG08177">
    <property type="taxonomic scope" value="Archaea"/>
</dbReference>
<evidence type="ECO:0000313" key="2">
    <source>
        <dbReference type="Proteomes" id="UP000019434"/>
    </source>
</evidence>
<dbReference type="AlphaFoldDB" id="W8P0U8"/>
<dbReference type="EMBL" id="CP007264">
    <property type="protein sequence ID" value="AHL22341.1"/>
    <property type="molecule type" value="Genomic_DNA"/>
</dbReference>
<accession>W8P0U8</accession>
<dbReference type="HOGENOM" id="CLU_128028_0_0_2"/>
<dbReference type="KEGG" id="tnu:BD01_0718"/>
<reference evidence="1 2" key="1">
    <citation type="submission" date="2014-02" db="EMBL/GenBank/DDBJ databases">
        <title>Genome Sequence of an Hyperthermophilic Archaeon, Thermococcus nautili 30-1, producing viral vesicles.</title>
        <authorList>
            <person name="Oberto J."/>
            <person name="Gaudin M."/>
            <person name="Cossu M."/>
            <person name="Gorlas A."/>
            <person name="Slesarev A."/>
            <person name="Marguet E."/>
            <person name="Forterre P."/>
        </authorList>
    </citation>
    <scope>NUCLEOTIDE SEQUENCE [LARGE SCALE GENOMIC DNA]</scope>
    <source>
        <strain evidence="1 2">30-1</strain>
    </source>
</reference>